<dbReference type="InterPro" id="IPR011761">
    <property type="entry name" value="ATP-grasp"/>
</dbReference>
<name>A0ABY9JTT7_9BACI</name>
<keyword evidence="1" id="KW-0067">ATP-binding</keyword>
<keyword evidence="1" id="KW-0547">Nucleotide-binding</keyword>
<dbReference type="SUPFAM" id="SSF56059">
    <property type="entry name" value="Glutathione synthetase ATP-binding domain-like"/>
    <property type="match status" value="1"/>
</dbReference>
<feature type="domain" description="ATP-grasp" evidence="2">
    <location>
        <begin position="112"/>
        <end position="341"/>
    </location>
</feature>
<proteinExistence type="predicted"/>
<dbReference type="EMBL" id="CP129013">
    <property type="protein sequence ID" value="WLR42804.1"/>
    <property type="molecule type" value="Genomic_DNA"/>
</dbReference>
<gene>
    <name evidence="3" type="ORF">LC087_00740</name>
</gene>
<reference evidence="3 4" key="1">
    <citation type="submission" date="2023-06" db="EMBL/GenBank/DDBJ databases">
        <title>Five Gram-positive bacteria isolated from mangrove sediments in Shenzhen, Guangdong, China.</title>
        <authorList>
            <person name="Yu S."/>
            <person name="Zheng W."/>
            <person name="Huang Y."/>
        </authorList>
    </citation>
    <scope>NUCLEOTIDE SEQUENCE [LARGE SCALE GENOMIC DNA]</scope>
    <source>
        <strain evidence="3 4">SaN35-3</strain>
    </source>
</reference>
<accession>A0ABY9JTT7</accession>
<dbReference type="InterPro" id="IPR026838">
    <property type="entry name" value="YheC/D"/>
</dbReference>
<evidence type="ECO:0000256" key="1">
    <source>
        <dbReference type="PROSITE-ProRule" id="PRU00409"/>
    </source>
</evidence>
<organism evidence="3 4">
    <name type="scientific">Bacillus carboniphilus</name>
    <dbReference type="NCBI Taxonomy" id="86663"/>
    <lineage>
        <taxon>Bacteria</taxon>
        <taxon>Bacillati</taxon>
        <taxon>Bacillota</taxon>
        <taxon>Bacilli</taxon>
        <taxon>Bacillales</taxon>
        <taxon>Bacillaceae</taxon>
        <taxon>Bacillus</taxon>
    </lineage>
</organism>
<dbReference type="RefSeq" id="WP_226539368.1">
    <property type="nucleotide sequence ID" value="NZ_CP129013.1"/>
</dbReference>
<dbReference type="Proteomes" id="UP001197974">
    <property type="component" value="Chromosome"/>
</dbReference>
<protein>
    <submittedName>
        <fullName evidence="3">YheC/YheD family protein</fullName>
    </submittedName>
</protein>
<evidence type="ECO:0000313" key="4">
    <source>
        <dbReference type="Proteomes" id="UP001197974"/>
    </source>
</evidence>
<dbReference type="Pfam" id="PF14398">
    <property type="entry name" value="ATPgrasp_YheCD"/>
    <property type="match status" value="1"/>
</dbReference>
<dbReference type="PROSITE" id="PS50975">
    <property type="entry name" value="ATP_GRASP"/>
    <property type="match status" value="1"/>
</dbReference>
<sequence length="352" mass="40874">MILGIMQSRKEQNRAFNEEVALCSQAFDITVICMVPTDIDWKNNEVIGHYFINNEWRAKSFPCPHFVYDRAFYTNQTRYLLPLVNQFKKKCSATFINHGLPNKWKVHEYLLKTNLFHPYLPDTTFATLEVISPLLDVPSSYILKPIHGAAGRGIYIIEKKEKFFLIHHPTSKGLFSKRMETKRSLNKYLTTIFDKEDYIIQPTLPIRDENFVPFDIRLLLQKNEDGRWTERGRAIREGIQGSYLSNLAANGKLTNYFEWISKKSKVLQSQIECQIDYISSTLPTMLEKEYGLLFELGLDFGVTKEGNVFLLDINSKPGHKTAIFSCLDPKKIYEAPLRYCLHLNKNKEVLAL</sequence>
<evidence type="ECO:0000313" key="3">
    <source>
        <dbReference type="EMBL" id="WLR42804.1"/>
    </source>
</evidence>
<keyword evidence="4" id="KW-1185">Reference proteome</keyword>
<evidence type="ECO:0000259" key="2">
    <source>
        <dbReference type="PROSITE" id="PS50975"/>
    </source>
</evidence>